<dbReference type="Proteomes" id="UP001652504">
    <property type="component" value="Unassembled WGS sequence"/>
</dbReference>
<dbReference type="InterPro" id="IPR011836">
    <property type="entry name" value="YhdP"/>
</dbReference>
<evidence type="ECO:0000259" key="3">
    <source>
        <dbReference type="Pfam" id="PF13116"/>
    </source>
</evidence>
<keyword evidence="5" id="KW-1185">Reference proteome</keyword>
<evidence type="ECO:0000256" key="1">
    <source>
        <dbReference type="SAM" id="MobiDB-lite"/>
    </source>
</evidence>
<keyword evidence="2" id="KW-1133">Transmembrane helix</keyword>
<keyword evidence="2" id="KW-0812">Transmembrane</keyword>
<dbReference type="EMBL" id="JAOWKX010000007">
    <property type="protein sequence ID" value="MCV2885770.1"/>
    <property type="molecule type" value="Genomic_DNA"/>
</dbReference>
<gene>
    <name evidence="4" type="ORF">OE749_13815</name>
</gene>
<feature type="domain" description="YhdP central" evidence="3">
    <location>
        <begin position="12"/>
        <end position="1234"/>
    </location>
</feature>
<organism evidence="4 5">
    <name type="scientific">Fluctibacter corallii</name>
    <dbReference type="NCBI Taxonomy" id="2984329"/>
    <lineage>
        <taxon>Bacteria</taxon>
        <taxon>Pseudomonadati</taxon>
        <taxon>Pseudomonadota</taxon>
        <taxon>Gammaproteobacteria</taxon>
        <taxon>Alteromonadales</taxon>
        <taxon>Alteromonadaceae</taxon>
        <taxon>Fluctibacter</taxon>
    </lineage>
</organism>
<feature type="region of interest" description="Disordered" evidence="1">
    <location>
        <begin position="1241"/>
        <end position="1267"/>
    </location>
</feature>
<comment type="caution">
    <text evidence="4">The sequence shown here is derived from an EMBL/GenBank/DDBJ whole genome shotgun (WGS) entry which is preliminary data.</text>
</comment>
<evidence type="ECO:0000256" key="2">
    <source>
        <dbReference type="SAM" id="Phobius"/>
    </source>
</evidence>
<proteinExistence type="predicted"/>
<reference evidence="4 5" key="1">
    <citation type="submission" date="2022-10" db="EMBL/GenBank/DDBJ databases">
        <title>Aestuariibacter sp. AA17 isolated from Montipora capitata coral fragment.</title>
        <authorList>
            <person name="Emsley S.A."/>
            <person name="Pfannmuller K.M."/>
            <person name="Loughran R.M."/>
            <person name="Shlafstein M."/>
            <person name="Papke E."/>
            <person name="Saw J.H."/>
            <person name="Ushijima B."/>
            <person name="Videau P."/>
        </authorList>
    </citation>
    <scope>NUCLEOTIDE SEQUENCE [LARGE SCALE GENOMIC DNA]</scope>
    <source>
        <strain evidence="4 5">AA17</strain>
    </source>
</reference>
<dbReference type="InterPro" id="IPR025263">
    <property type="entry name" value="YhdP_central"/>
</dbReference>
<evidence type="ECO:0000313" key="4">
    <source>
        <dbReference type="EMBL" id="MCV2885770.1"/>
    </source>
</evidence>
<feature type="transmembrane region" description="Helical" evidence="2">
    <location>
        <begin position="15"/>
        <end position="37"/>
    </location>
</feature>
<evidence type="ECO:0000313" key="5">
    <source>
        <dbReference type="Proteomes" id="UP001652504"/>
    </source>
</evidence>
<sequence>MKSASYIAAYIVKKLWTTAAVMLVFVAVVMSLLRYSLPYMDGQKDRLQNWLSQQYGVELAIGELSAGWSGIGPTLLLRDISLQQSERSPISLDIKETQVELDFWGSVYARKVHSRQFELNGLTLTIDIDQLEGGGSDYPIVEALQSLFLEQLQDFAINDSRIGIFTKDDAQLIDIQRLRWINSDDRHQGVGELRVVELASNSAYFGLELYGAKDALNGTFYAKGEDLDLAPLLNQLTGEHLTLKKSRGNFALWAGINNSAIADVQVELGDSQFDFKTQEDSVSAAVKGGMLTAIPHSGGWRFAVDNLALQIEDESLISSWYGDISQSGALHISNQSPVPVSAMLPAAALIADPDTVKTIQSLAPTAKISHLAMLMDDTVSLTMRFEDFSWQQHADIPGLAGLQGELNWFDGHGHLAFSAGEQTLRISNVLDDDLPFQSLSGEVSVSAQEQDWDIFLEALQFKSDVVSLTAQARYRTADNNLAILSNVSPLAVQRVKALFPDLMGQDTKRYLNRALQAGQIQSAKLIWQGSPSSFPFNDNDGVFQAAVEIQHADFSFDADWPSLTQLDIDLLFENETLFMRSEAGTIAGVNLEDLHAVIPSLTAAAVLSIDAKGFGQGDAVAALMRDSELADSVGEALTTGVQVNGLLNTDLNLHIPLSGDDVIASGTVYLSNNEVMVPSLDMKFSDANGTVTFVNDKVTAESLQANLLEQAVNIQFKGQQSASAYLADIDVEGQWQVAPLLSEFQAGLAQHVDGEVPWLAKVSLVLPEEGYDYTFSLASQLEGVTSDLPAPFAKTADSVLPFAIRGKGNQQASNIVATLGREVKFTGVLPHNEMQFSRAHLSIGEEEFVSMGLGFSVSVSLDEADFSSWYGAVSALVDKMPGTDKPILSEPDRIYVDVRKLTAFGTELNKLELVAKHQTDNWLLEFNSRQARATVTLFDDWDNEGVQIDADFVRLDELPDNAYQDGEAQQEIALLLPPIRFNCGDCQILNKPLGNVNLSLKPTKHGMNIASLRLLNDHGLLQATGAWTINEGVATTSLSGDLNSDDFGALLKGFDVESGIKDSEADVSFDLRWNDDPYNLALASLNGDITWRLSDGYLTEVSDKGSRLFSVLSLQSLVRKLSLDFRDVFAKGFFYDKMGGSFQIENGKAYTQDTVIDGGAGEMTIAGFTDLDNRALNYQISFTPNVTSSLPLLVYWMVNPATAIAALAIDQVLTEAKVISNIRYSVTGTLDEPVFSELDRKSKDISLPAQTTPPEALPPTDDQNGQFEGVEQLEPLTLEVENG</sequence>
<dbReference type="RefSeq" id="WP_263713054.1">
    <property type="nucleotide sequence ID" value="NZ_JAOWKX010000007.1"/>
</dbReference>
<protein>
    <submittedName>
        <fullName evidence="4">YhdP family protein</fullName>
    </submittedName>
</protein>
<name>A0ABT3AB07_9ALTE</name>
<dbReference type="PANTHER" id="PTHR38690:SF1">
    <property type="entry name" value="PROTEASE"/>
    <property type="match status" value="1"/>
</dbReference>
<dbReference type="Pfam" id="PF13116">
    <property type="entry name" value="YhdP"/>
    <property type="match status" value="1"/>
</dbReference>
<dbReference type="NCBIfam" id="TIGR02099">
    <property type="entry name" value="YhdP family protein"/>
    <property type="match status" value="1"/>
</dbReference>
<accession>A0ABT3AB07</accession>
<keyword evidence="2" id="KW-0472">Membrane</keyword>
<dbReference type="PANTHER" id="PTHR38690">
    <property type="entry name" value="PROTEASE-RELATED"/>
    <property type="match status" value="1"/>
</dbReference>